<organism evidence="5 6">
    <name type="scientific">Acetobacter orleanensis</name>
    <dbReference type="NCBI Taxonomy" id="104099"/>
    <lineage>
        <taxon>Bacteria</taxon>
        <taxon>Pseudomonadati</taxon>
        <taxon>Pseudomonadota</taxon>
        <taxon>Alphaproteobacteria</taxon>
        <taxon>Acetobacterales</taxon>
        <taxon>Acetobacteraceae</taxon>
        <taxon>Acetobacter</taxon>
    </lineage>
</organism>
<dbReference type="InterPro" id="IPR017511">
    <property type="entry name" value="PQQ_mDH"/>
</dbReference>
<dbReference type="SUPFAM" id="SSF50998">
    <property type="entry name" value="Quinoprotein alcohol dehydrogenase-like"/>
    <property type="match status" value="1"/>
</dbReference>
<evidence type="ECO:0000313" key="5">
    <source>
        <dbReference type="EMBL" id="GEB82153.1"/>
    </source>
</evidence>
<dbReference type="Gene3D" id="2.140.10.10">
    <property type="entry name" value="Quinoprotein alcohol dehydrogenase-like superfamily"/>
    <property type="match status" value="2"/>
</dbReference>
<sequence>MFVPHGVVRPTLNEPFSLATADNTPSTWEAYGHTNSGDRFTNFDQINRTNVKNLKVAWIYHTKYRDSNPGERKQSDVNQNTPLQIGDTLYTCSPNHQIDAIDADTGQMRWQASGNKEAPWWHRCRGLGYYRNATASVGQICRDQIIDANSNDRLRAFDAGNGQLCPEFGHAGEVDLLEGMGVSAPGYYMPTSAPMVARGLIIVGGWIADNLHSDEPSGVIRAYDAKTGSLVWAWDLGNPQLTTAPPEGKTYTRATPNMWSTPSYDDKLGLIYVPLGNQTPDYYGVNRLKASERYSSSVVALDIKTGREKWKFQTVHHDIWDYDLPSQPELVDLSDESGKTVPALLQATKRGELFLLNRATGVPIAPVEERPVPTKGNIAEESLSPTQPFSSGMPRIGGEQFTEAKMWGVTMFDQLACRISFRRHRYDGPMTPIGLDPAIDQPGNAGGLNWGSMTIDSHNGYAYMNDMRLSSEFWLVPRGNWQKVDSRLPTDVDTHGPSPMIGTPYGVVTLPWMSPLMIPCNHPPYGTITAVNLKTRKVVWSVPAGTAEKMGPLGIPSHLPMPVGAPAYAGTSGTAGGLIFFSGFQDYYVRAYDAQTGTTLWQHPLPVGSSATPMTYISPKTGKEYLVVNAGGAGHSPEIGDSIIAFTLP</sequence>
<proteinExistence type="inferred from homology"/>
<accession>A0A4Y3TK60</accession>
<dbReference type="EMBL" id="BJMU01000002">
    <property type="protein sequence ID" value="GEB82153.1"/>
    <property type="molecule type" value="Genomic_DNA"/>
</dbReference>
<evidence type="ECO:0000256" key="3">
    <source>
        <dbReference type="ARBA" id="ARBA00023002"/>
    </source>
</evidence>
<protein>
    <submittedName>
        <fullName evidence="5">Quinate dehydrogenase</fullName>
    </submittedName>
</protein>
<name>A0A4Y3TK60_9PROT</name>
<gene>
    <name evidence="5" type="ORF">AOR01nite_06300</name>
</gene>
<dbReference type="GO" id="GO:0008876">
    <property type="term" value="F:quinoprotein glucose dehydrogenase activity"/>
    <property type="evidence" value="ECO:0007669"/>
    <property type="project" value="TreeGrafter"/>
</dbReference>
<dbReference type="AlphaFoldDB" id="A0A4Y3TK60"/>
<comment type="similarity">
    <text evidence="2">Belongs to the bacterial PQQ dehydrogenase family.</text>
</comment>
<dbReference type="GO" id="GO:0048038">
    <property type="term" value="F:quinone binding"/>
    <property type="evidence" value="ECO:0007669"/>
    <property type="project" value="InterPro"/>
</dbReference>
<dbReference type="InterPro" id="IPR011047">
    <property type="entry name" value="Quinoprotein_ADH-like_sf"/>
</dbReference>
<comment type="cofactor">
    <cofactor evidence="1">
        <name>pyrroloquinoline quinone</name>
        <dbReference type="ChEBI" id="CHEBI:58442"/>
    </cofactor>
</comment>
<evidence type="ECO:0000256" key="1">
    <source>
        <dbReference type="ARBA" id="ARBA00001931"/>
    </source>
</evidence>
<dbReference type="Pfam" id="PF01011">
    <property type="entry name" value="PQQ"/>
    <property type="match status" value="1"/>
</dbReference>
<evidence type="ECO:0000256" key="2">
    <source>
        <dbReference type="ARBA" id="ARBA00008156"/>
    </source>
</evidence>
<dbReference type="InterPro" id="IPR018391">
    <property type="entry name" value="PQQ_b-propeller_rpt"/>
</dbReference>
<dbReference type="CDD" id="cd10280">
    <property type="entry name" value="PQQ_mGDH"/>
    <property type="match status" value="1"/>
</dbReference>
<dbReference type="SMART" id="SM00564">
    <property type="entry name" value="PQQ"/>
    <property type="match status" value="5"/>
</dbReference>
<dbReference type="PANTHER" id="PTHR32303">
    <property type="entry name" value="QUINOPROTEIN ALCOHOL DEHYDROGENASE (CYTOCHROME C)"/>
    <property type="match status" value="1"/>
</dbReference>
<evidence type="ECO:0000313" key="6">
    <source>
        <dbReference type="Proteomes" id="UP000317617"/>
    </source>
</evidence>
<evidence type="ECO:0000259" key="4">
    <source>
        <dbReference type="Pfam" id="PF01011"/>
    </source>
</evidence>
<dbReference type="InterPro" id="IPR002372">
    <property type="entry name" value="PQQ_rpt_dom"/>
</dbReference>
<reference evidence="5 6" key="1">
    <citation type="submission" date="2019-06" db="EMBL/GenBank/DDBJ databases">
        <title>Whole genome shotgun sequence of Acetobacter orleanensis NBRC 13752.</title>
        <authorList>
            <person name="Hosoyama A."/>
            <person name="Uohara A."/>
            <person name="Ohji S."/>
            <person name="Ichikawa N."/>
        </authorList>
    </citation>
    <scope>NUCLEOTIDE SEQUENCE [LARGE SCALE GENOMIC DNA]</scope>
    <source>
        <strain evidence="5 6">NBRC 13752</strain>
    </source>
</reference>
<feature type="domain" description="Pyrrolo-quinoline quinone repeat" evidence="4">
    <location>
        <begin position="28"/>
        <end position="625"/>
    </location>
</feature>
<keyword evidence="3" id="KW-0560">Oxidoreductase</keyword>
<dbReference type="Proteomes" id="UP000317617">
    <property type="component" value="Unassembled WGS sequence"/>
</dbReference>
<dbReference type="GO" id="GO:0016020">
    <property type="term" value="C:membrane"/>
    <property type="evidence" value="ECO:0007669"/>
    <property type="project" value="InterPro"/>
</dbReference>
<dbReference type="PANTHER" id="PTHR32303:SF4">
    <property type="entry name" value="QUINOPROTEIN GLUCOSE DEHYDROGENASE"/>
    <property type="match status" value="1"/>
</dbReference>
<comment type="caution">
    <text evidence="5">The sequence shown here is derived from an EMBL/GenBank/DDBJ whole genome shotgun (WGS) entry which is preliminary data.</text>
</comment>
<keyword evidence="6" id="KW-1185">Reference proteome</keyword>